<keyword evidence="7" id="KW-0408">Iron</keyword>
<dbReference type="AlphaFoldDB" id="A0A7W9PA99"/>
<keyword evidence="8" id="KW-0411">Iron-sulfur</keyword>
<reference evidence="11 12" key="1">
    <citation type="submission" date="2020-08" db="EMBL/GenBank/DDBJ databases">
        <title>Sequencing the genomes of 1000 actinobacteria strains.</title>
        <authorList>
            <person name="Klenk H.-P."/>
        </authorList>
    </citation>
    <scope>NUCLEOTIDE SEQUENCE [LARGE SCALE GENOMIC DNA]</scope>
    <source>
        <strain evidence="11 12">DSM 43582</strain>
    </source>
</reference>
<dbReference type="InterPro" id="IPR012675">
    <property type="entry name" value="Beta-grasp_dom_sf"/>
</dbReference>
<comment type="caution">
    <text evidence="11">The sequence shown here is derived from an EMBL/GenBank/DDBJ whole genome shotgun (WGS) entry which is preliminary data.</text>
</comment>
<dbReference type="GO" id="GO:0016491">
    <property type="term" value="F:oxidoreductase activity"/>
    <property type="evidence" value="ECO:0007669"/>
    <property type="project" value="UniProtKB-KW"/>
</dbReference>
<dbReference type="InterPro" id="IPR001433">
    <property type="entry name" value="OxRdtase_FAD/NAD-bd"/>
</dbReference>
<comment type="cofactor">
    <cofactor evidence="1">
        <name>FAD</name>
        <dbReference type="ChEBI" id="CHEBI:57692"/>
    </cofactor>
</comment>
<feature type="domain" description="2Fe-2S ferredoxin-type" evidence="9">
    <location>
        <begin position="306"/>
        <end position="387"/>
    </location>
</feature>
<evidence type="ECO:0000256" key="1">
    <source>
        <dbReference type="ARBA" id="ARBA00001974"/>
    </source>
</evidence>
<keyword evidence="2" id="KW-0285">Flavoprotein</keyword>
<evidence type="ECO:0000256" key="2">
    <source>
        <dbReference type="ARBA" id="ARBA00022630"/>
    </source>
</evidence>
<evidence type="ECO:0000259" key="10">
    <source>
        <dbReference type="PROSITE" id="PS51384"/>
    </source>
</evidence>
<dbReference type="CDD" id="cd06216">
    <property type="entry name" value="FNR_iron_sulfur_binding_2"/>
    <property type="match status" value="1"/>
</dbReference>
<evidence type="ECO:0000256" key="4">
    <source>
        <dbReference type="ARBA" id="ARBA00022723"/>
    </source>
</evidence>
<evidence type="ECO:0000259" key="9">
    <source>
        <dbReference type="PROSITE" id="PS51085"/>
    </source>
</evidence>
<evidence type="ECO:0000256" key="8">
    <source>
        <dbReference type="ARBA" id="ARBA00023014"/>
    </source>
</evidence>
<keyword evidence="6" id="KW-0560">Oxidoreductase</keyword>
<dbReference type="GO" id="GO:0046872">
    <property type="term" value="F:metal ion binding"/>
    <property type="evidence" value="ECO:0007669"/>
    <property type="project" value="UniProtKB-KW"/>
</dbReference>
<dbReference type="PROSITE" id="PS51384">
    <property type="entry name" value="FAD_FR"/>
    <property type="match status" value="1"/>
</dbReference>
<dbReference type="PANTHER" id="PTHR47354:SF6">
    <property type="entry name" value="NADH OXIDOREDUCTASE HCR"/>
    <property type="match status" value="1"/>
</dbReference>
<keyword evidence="5" id="KW-0274">FAD</keyword>
<dbReference type="Proteomes" id="UP000540412">
    <property type="component" value="Unassembled WGS sequence"/>
</dbReference>
<proteinExistence type="predicted"/>
<dbReference type="PANTHER" id="PTHR47354">
    <property type="entry name" value="NADH OXIDOREDUCTASE HCR"/>
    <property type="match status" value="1"/>
</dbReference>
<dbReference type="Gene3D" id="2.40.30.10">
    <property type="entry name" value="Translation factors"/>
    <property type="match status" value="1"/>
</dbReference>
<dbReference type="Gene3D" id="3.10.20.30">
    <property type="match status" value="1"/>
</dbReference>
<feature type="domain" description="FAD-binding FR-type" evidence="10">
    <location>
        <begin position="62"/>
        <end position="172"/>
    </location>
</feature>
<sequence length="387" mass="42241">MSIRTMVLKSVQGVREWLEAPVAEAKMAGRTRLNALRGAAARVTTPLLPDDYLHLVNPLWSARELRGRIVSVRKETSDAVTLVIRPGWGFDFKFTPGQYIGIGVLVEGRWHWRSYSLTCPPDWTDPESRSKRLISIAVKAMPEGFLSSHLVNGVPEGTVVRLAAPQGGFVLPEPPPSKVLFLTAGSGITPVMAMLRTMDRRGTWADVVHVHSARTAEDVMFGGELRELHERHPGFTSHLHLAGERGKFALADLDELHPDWRERETWACGPLAMLDDIEKHWAAAGLSDHLHVERFEVERSAVGEGGTVTFARSGKTATADGATTLMQAGEGAGVQMPFGCRMGICQTCVVSLTDGRVRDLRNGNEHQAGEKIQTCISAAAGDCTLDV</sequence>
<keyword evidence="12" id="KW-1185">Reference proteome</keyword>
<dbReference type="InterPro" id="IPR008333">
    <property type="entry name" value="Cbr1-like_FAD-bd_dom"/>
</dbReference>
<dbReference type="InterPro" id="IPR036010">
    <property type="entry name" value="2Fe-2S_ferredoxin-like_sf"/>
</dbReference>
<dbReference type="Gene3D" id="3.40.50.80">
    <property type="entry name" value="Nucleotide-binding domain of ferredoxin-NADP reductase (FNR) module"/>
    <property type="match status" value="1"/>
</dbReference>
<dbReference type="Pfam" id="PF00970">
    <property type="entry name" value="FAD_binding_6"/>
    <property type="match status" value="1"/>
</dbReference>
<gene>
    <name evidence="11" type="ORF">BJY24_001194</name>
</gene>
<dbReference type="Pfam" id="PF00175">
    <property type="entry name" value="NAD_binding_1"/>
    <property type="match status" value="1"/>
</dbReference>
<dbReference type="InterPro" id="IPR039261">
    <property type="entry name" value="FNR_nucleotide-bd"/>
</dbReference>
<evidence type="ECO:0000256" key="5">
    <source>
        <dbReference type="ARBA" id="ARBA00022827"/>
    </source>
</evidence>
<dbReference type="CDD" id="cd00207">
    <property type="entry name" value="fer2"/>
    <property type="match status" value="1"/>
</dbReference>
<dbReference type="InterPro" id="IPR050415">
    <property type="entry name" value="MRET"/>
</dbReference>
<keyword evidence="3" id="KW-0001">2Fe-2S</keyword>
<evidence type="ECO:0000313" key="12">
    <source>
        <dbReference type="Proteomes" id="UP000540412"/>
    </source>
</evidence>
<protein>
    <submittedName>
        <fullName evidence="11">Ferredoxin-NADP reductase</fullName>
    </submittedName>
</protein>
<dbReference type="Pfam" id="PF00111">
    <property type="entry name" value="Fer2"/>
    <property type="match status" value="1"/>
</dbReference>
<dbReference type="GO" id="GO:0051537">
    <property type="term" value="F:2 iron, 2 sulfur cluster binding"/>
    <property type="evidence" value="ECO:0007669"/>
    <property type="project" value="UniProtKB-KW"/>
</dbReference>
<dbReference type="PROSITE" id="PS51085">
    <property type="entry name" value="2FE2S_FER_2"/>
    <property type="match status" value="1"/>
</dbReference>
<accession>A0A7W9PA99</accession>
<dbReference type="InterPro" id="IPR017938">
    <property type="entry name" value="Riboflavin_synthase-like_b-brl"/>
</dbReference>
<dbReference type="SUPFAM" id="SSF52343">
    <property type="entry name" value="Ferredoxin reductase-like, C-terminal NADP-linked domain"/>
    <property type="match status" value="1"/>
</dbReference>
<dbReference type="SUPFAM" id="SSF63380">
    <property type="entry name" value="Riboflavin synthase domain-like"/>
    <property type="match status" value="1"/>
</dbReference>
<keyword evidence="4" id="KW-0479">Metal-binding</keyword>
<organism evidence="11 12">
    <name type="scientific">Nocardia transvalensis</name>
    <dbReference type="NCBI Taxonomy" id="37333"/>
    <lineage>
        <taxon>Bacteria</taxon>
        <taxon>Bacillati</taxon>
        <taxon>Actinomycetota</taxon>
        <taxon>Actinomycetes</taxon>
        <taxon>Mycobacteriales</taxon>
        <taxon>Nocardiaceae</taxon>
        <taxon>Nocardia</taxon>
    </lineage>
</organism>
<name>A0A7W9PA99_9NOCA</name>
<dbReference type="EMBL" id="JACHIT010000001">
    <property type="protein sequence ID" value="MBB5912327.1"/>
    <property type="molecule type" value="Genomic_DNA"/>
</dbReference>
<evidence type="ECO:0000256" key="6">
    <source>
        <dbReference type="ARBA" id="ARBA00023002"/>
    </source>
</evidence>
<dbReference type="InterPro" id="IPR017927">
    <property type="entry name" value="FAD-bd_FR_type"/>
</dbReference>
<dbReference type="SUPFAM" id="SSF54292">
    <property type="entry name" value="2Fe-2S ferredoxin-like"/>
    <property type="match status" value="1"/>
</dbReference>
<dbReference type="InterPro" id="IPR001041">
    <property type="entry name" value="2Fe-2S_ferredoxin-type"/>
</dbReference>
<evidence type="ECO:0000256" key="3">
    <source>
        <dbReference type="ARBA" id="ARBA00022714"/>
    </source>
</evidence>
<evidence type="ECO:0000313" key="11">
    <source>
        <dbReference type="EMBL" id="MBB5912327.1"/>
    </source>
</evidence>
<evidence type="ECO:0000256" key="7">
    <source>
        <dbReference type="ARBA" id="ARBA00023004"/>
    </source>
</evidence>